<comment type="caution">
    <text evidence="4">The sequence shown here is derived from an EMBL/GenBank/DDBJ whole genome shotgun (WGS) entry which is preliminary data.</text>
</comment>
<evidence type="ECO:0000256" key="2">
    <source>
        <dbReference type="ARBA" id="ARBA00023186"/>
    </source>
</evidence>
<evidence type="ECO:0000256" key="3">
    <source>
        <dbReference type="ARBA" id="ARBA00046339"/>
    </source>
</evidence>
<evidence type="ECO:0000313" key="4">
    <source>
        <dbReference type="EMBL" id="GER34982.1"/>
    </source>
</evidence>
<dbReference type="InterPro" id="IPR038277">
    <property type="entry name" value="UreF_sf"/>
</dbReference>
<keyword evidence="1" id="KW-0996">Nickel insertion</keyword>
<dbReference type="OrthoDB" id="2550922at2759"/>
<dbReference type="EMBL" id="BKCP01004960">
    <property type="protein sequence ID" value="GER34982.1"/>
    <property type="molecule type" value="Genomic_DNA"/>
</dbReference>
<evidence type="ECO:0000256" key="1">
    <source>
        <dbReference type="ARBA" id="ARBA00022988"/>
    </source>
</evidence>
<dbReference type="Pfam" id="PF01730">
    <property type="entry name" value="UreF"/>
    <property type="match status" value="1"/>
</dbReference>
<name>A0A5A7PR82_STRAF</name>
<feature type="non-terminal residue" evidence="4">
    <location>
        <position position="1"/>
    </location>
</feature>
<sequence length="311" mass="34038">ILTGFGCLFVKKSIVQILKFVACGGIVSITLLRNTLPLLAGPKVKFNHGTALAFNNYDWKEEKVEPVLQNMEEANTKKAKPSPFPDSLRQWSQWQLLDSILPTGGFAHSYGLEAATQARLVNSPQDLKTFIIHVLENTGSLLLPFVHSASLSPDSQNWRKLDRLLEAMLTNEASRRASVSQGSALMRVASSVFSEIPNLKAMRDEALRGGSVFFHHAPVFGLVCGLLGFGPEIAQRAYVFVTMRDLVSAATRLNLVGPLGAAVLQHQVAGEAEEVCVRWMGRGVEEACQVSPLLDTVQGCHAYLFSRLFCS</sequence>
<dbReference type="InterPro" id="IPR002639">
    <property type="entry name" value="UreF"/>
</dbReference>
<accession>A0A5A7PR82</accession>
<proteinExistence type="inferred from homology"/>
<dbReference type="AlphaFoldDB" id="A0A5A7PR82"/>
<keyword evidence="5" id="KW-1185">Reference proteome</keyword>
<keyword evidence="2" id="KW-0143">Chaperone</keyword>
<comment type="similarity">
    <text evidence="3">Belongs to the UreF family.</text>
</comment>
<dbReference type="PANTHER" id="PTHR33620:SF1">
    <property type="entry name" value="UREASE ACCESSORY PROTEIN F"/>
    <property type="match status" value="1"/>
</dbReference>
<protein>
    <submittedName>
        <fullName evidence="4">Urease accessory protein UreF</fullName>
    </submittedName>
</protein>
<gene>
    <name evidence="4" type="ORF">STAS_11244</name>
</gene>
<dbReference type="Gene3D" id="1.10.4190.10">
    <property type="entry name" value="Urease accessory protein UreF"/>
    <property type="match status" value="1"/>
</dbReference>
<reference evidence="5" key="1">
    <citation type="journal article" date="2019" name="Curr. Biol.">
        <title>Genome Sequence of Striga asiatica Provides Insight into the Evolution of Plant Parasitism.</title>
        <authorList>
            <person name="Yoshida S."/>
            <person name="Kim S."/>
            <person name="Wafula E.K."/>
            <person name="Tanskanen J."/>
            <person name="Kim Y.M."/>
            <person name="Honaas L."/>
            <person name="Yang Z."/>
            <person name="Spallek T."/>
            <person name="Conn C.E."/>
            <person name="Ichihashi Y."/>
            <person name="Cheong K."/>
            <person name="Cui S."/>
            <person name="Der J.P."/>
            <person name="Gundlach H."/>
            <person name="Jiao Y."/>
            <person name="Hori C."/>
            <person name="Ishida J.K."/>
            <person name="Kasahara H."/>
            <person name="Kiba T."/>
            <person name="Kim M.S."/>
            <person name="Koo N."/>
            <person name="Laohavisit A."/>
            <person name="Lee Y.H."/>
            <person name="Lumba S."/>
            <person name="McCourt P."/>
            <person name="Mortimer J.C."/>
            <person name="Mutuku J.M."/>
            <person name="Nomura T."/>
            <person name="Sasaki-Sekimoto Y."/>
            <person name="Seto Y."/>
            <person name="Wang Y."/>
            <person name="Wakatake T."/>
            <person name="Sakakibara H."/>
            <person name="Demura T."/>
            <person name="Yamaguchi S."/>
            <person name="Yoneyama K."/>
            <person name="Manabe R.I."/>
            <person name="Nelson D.C."/>
            <person name="Schulman A.H."/>
            <person name="Timko M.P."/>
            <person name="dePamphilis C.W."/>
            <person name="Choi D."/>
            <person name="Shirasu K."/>
        </authorList>
    </citation>
    <scope>NUCLEOTIDE SEQUENCE [LARGE SCALE GENOMIC DNA]</scope>
    <source>
        <strain evidence="5">cv. UVA1</strain>
    </source>
</reference>
<evidence type="ECO:0000313" key="5">
    <source>
        <dbReference type="Proteomes" id="UP000325081"/>
    </source>
</evidence>
<organism evidence="4 5">
    <name type="scientific">Striga asiatica</name>
    <name type="common">Asiatic witchweed</name>
    <name type="synonym">Buchnera asiatica</name>
    <dbReference type="NCBI Taxonomy" id="4170"/>
    <lineage>
        <taxon>Eukaryota</taxon>
        <taxon>Viridiplantae</taxon>
        <taxon>Streptophyta</taxon>
        <taxon>Embryophyta</taxon>
        <taxon>Tracheophyta</taxon>
        <taxon>Spermatophyta</taxon>
        <taxon>Magnoliopsida</taxon>
        <taxon>eudicotyledons</taxon>
        <taxon>Gunneridae</taxon>
        <taxon>Pentapetalae</taxon>
        <taxon>asterids</taxon>
        <taxon>lamiids</taxon>
        <taxon>Lamiales</taxon>
        <taxon>Orobanchaceae</taxon>
        <taxon>Buchnereae</taxon>
        <taxon>Striga</taxon>
    </lineage>
</organism>
<dbReference type="PANTHER" id="PTHR33620">
    <property type="entry name" value="UREASE ACCESSORY PROTEIN F"/>
    <property type="match status" value="1"/>
</dbReference>
<dbReference type="Proteomes" id="UP000325081">
    <property type="component" value="Unassembled WGS sequence"/>
</dbReference>
<dbReference type="GO" id="GO:0016151">
    <property type="term" value="F:nickel cation binding"/>
    <property type="evidence" value="ECO:0007669"/>
    <property type="project" value="InterPro"/>
</dbReference>